<dbReference type="CDD" id="cd00609">
    <property type="entry name" value="AAT_like"/>
    <property type="match status" value="1"/>
</dbReference>
<evidence type="ECO:0000256" key="3">
    <source>
        <dbReference type="ARBA" id="ARBA00022679"/>
    </source>
</evidence>
<gene>
    <name evidence="6" type="ORF">FF125_00365</name>
</gene>
<accession>A0A5B7TKA4</accession>
<evidence type="ECO:0000313" key="7">
    <source>
        <dbReference type="Proteomes" id="UP000306229"/>
    </source>
</evidence>
<dbReference type="OrthoDB" id="9802328at2"/>
<organism evidence="6 7">
    <name type="scientific">Aureibaculum algae</name>
    <dbReference type="NCBI Taxonomy" id="2584122"/>
    <lineage>
        <taxon>Bacteria</taxon>
        <taxon>Pseudomonadati</taxon>
        <taxon>Bacteroidota</taxon>
        <taxon>Flavobacteriia</taxon>
        <taxon>Flavobacteriales</taxon>
        <taxon>Flavobacteriaceae</taxon>
        <taxon>Aureibaculum</taxon>
    </lineage>
</organism>
<dbReference type="InterPro" id="IPR015421">
    <property type="entry name" value="PyrdxlP-dep_Trfase_major"/>
</dbReference>
<dbReference type="GO" id="GO:0030170">
    <property type="term" value="F:pyridoxal phosphate binding"/>
    <property type="evidence" value="ECO:0007669"/>
    <property type="project" value="InterPro"/>
</dbReference>
<evidence type="ECO:0000256" key="1">
    <source>
        <dbReference type="ARBA" id="ARBA00001933"/>
    </source>
</evidence>
<keyword evidence="7" id="KW-1185">Reference proteome</keyword>
<proteinExistence type="inferred from homology"/>
<dbReference type="PROSITE" id="PS00105">
    <property type="entry name" value="AA_TRANSFER_CLASS_1"/>
    <property type="match status" value="1"/>
</dbReference>
<dbReference type="InterPro" id="IPR015424">
    <property type="entry name" value="PyrdxlP-dep_Trfase"/>
</dbReference>
<name>A0A5B7TKA4_9FLAO</name>
<dbReference type="Gene3D" id="3.90.1150.10">
    <property type="entry name" value="Aspartate Aminotransferase, domain 1"/>
    <property type="match status" value="1"/>
</dbReference>
<evidence type="ECO:0000256" key="2">
    <source>
        <dbReference type="ARBA" id="ARBA00022576"/>
    </source>
</evidence>
<dbReference type="InterPro" id="IPR050881">
    <property type="entry name" value="LL-DAP_aminotransferase"/>
</dbReference>
<dbReference type="SUPFAM" id="SSF53383">
    <property type="entry name" value="PLP-dependent transferases"/>
    <property type="match status" value="1"/>
</dbReference>
<dbReference type="AlphaFoldDB" id="A0A5B7TKA4"/>
<dbReference type="PANTHER" id="PTHR42832">
    <property type="entry name" value="AMINO ACID AMINOTRANSFERASE"/>
    <property type="match status" value="1"/>
</dbReference>
<dbReference type="GO" id="GO:0008483">
    <property type="term" value="F:transaminase activity"/>
    <property type="evidence" value="ECO:0007669"/>
    <property type="project" value="UniProtKB-KW"/>
</dbReference>
<dbReference type="EC" id="2.6.1.-" evidence="4"/>
<dbReference type="EMBL" id="CP040749">
    <property type="protein sequence ID" value="QCX36959.1"/>
    <property type="molecule type" value="Genomic_DNA"/>
</dbReference>
<dbReference type="InterPro" id="IPR015422">
    <property type="entry name" value="PyrdxlP-dep_Trfase_small"/>
</dbReference>
<comment type="similarity">
    <text evidence="4">Belongs to the class-I pyridoxal-phosphate-dependent aminotransferase family.</text>
</comment>
<dbReference type="InterPro" id="IPR004839">
    <property type="entry name" value="Aminotransferase_I/II_large"/>
</dbReference>
<evidence type="ECO:0000256" key="4">
    <source>
        <dbReference type="RuleBase" id="RU000481"/>
    </source>
</evidence>
<protein>
    <recommendedName>
        <fullName evidence="4">Aminotransferase</fullName>
        <ecNumber evidence="4">2.6.1.-</ecNumber>
    </recommendedName>
</protein>
<evidence type="ECO:0000259" key="5">
    <source>
        <dbReference type="Pfam" id="PF00155"/>
    </source>
</evidence>
<dbReference type="Pfam" id="PF00155">
    <property type="entry name" value="Aminotran_1_2"/>
    <property type="match status" value="1"/>
</dbReference>
<dbReference type="InterPro" id="IPR004838">
    <property type="entry name" value="NHTrfase_class1_PyrdxlP-BS"/>
</dbReference>
<dbReference type="Gene3D" id="3.40.640.10">
    <property type="entry name" value="Type I PLP-dependent aspartate aminotransferase-like (Major domain)"/>
    <property type="match status" value="1"/>
</dbReference>
<dbReference type="PANTHER" id="PTHR42832:SF3">
    <property type="entry name" value="L-GLUTAMINE--4-(METHYLSULFANYL)-2-OXOBUTANOATE AMINOTRANSFERASE"/>
    <property type="match status" value="1"/>
</dbReference>
<keyword evidence="3 4" id="KW-0808">Transferase</keyword>
<feature type="domain" description="Aminotransferase class I/classII large" evidence="5">
    <location>
        <begin position="32"/>
        <end position="380"/>
    </location>
</feature>
<comment type="cofactor">
    <cofactor evidence="1 4">
        <name>pyridoxal 5'-phosphate</name>
        <dbReference type="ChEBI" id="CHEBI:597326"/>
    </cofactor>
</comment>
<dbReference type="Proteomes" id="UP000306229">
    <property type="component" value="Chromosome"/>
</dbReference>
<dbReference type="KEGG" id="fbe:FF125_00365"/>
<reference evidence="6 7" key="1">
    <citation type="submission" date="2019-05" db="EMBL/GenBank/DDBJ databases">
        <title>Algicella ahnfeltiae gen. nov., sp. nov., a novel marine bacterium of the family Flavobacteriaceae isolated from a red alga.</title>
        <authorList>
            <person name="Nedashkovskaya O.I."/>
            <person name="Kukhlevskiy A.D."/>
            <person name="Kim S.-G."/>
            <person name="Zhukova N.V."/>
            <person name="Mikhailov V.V."/>
        </authorList>
    </citation>
    <scope>NUCLEOTIDE SEQUENCE [LARGE SCALE GENOMIC DNA]</scope>
    <source>
        <strain evidence="6 7">10Alg115</strain>
    </source>
</reference>
<keyword evidence="2 4" id="KW-0032">Aminotransferase</keyword>
<sequence length="384" mass="43126">MTAKANRLNSVKEYYFSRKLREVRQLKAAGKPIINIGIGSPDLDPPITVSRAMQNALEQNNIHGYQSYQGLPEFRAAISNFYNKYYDVDINPENEILPLMGSKEGIMHISMAFLNVGDEVLIPNPGYPTYTSVTNLLEAQPVYYDLVDENNWLPDLETLEKSDLSKVKLMWVNYPHMPTGKKPTKELFKNLIAFAKKHDIILINDNPYSFILNDNPLSILNIDGAKEVALELNSLSKTFNMAGWRVGMLLGSAEHMNTVLQVKSNMDSGMFYGIQQGAIAALQSDNSWFNNLNIIYEKRRNIAWKIADALGCTYDKDASGLFVWAKLPIGLTAEQTADDLLYTYDVFLAPGTIFGTNGEGYIRLSLCVTEEVLSEVLSRILRAN</sequence>
<evidence type="ECO:0000313" key="6">
    <source>
        <dbReference type="EMBL" id="QCX36959.1"/>
    </source>
</evidence>
<dbReference type="RefSeq" id="WP_138947920.1">
    <property type="nucleotide sequence ID" value="NZ_CP040749.1"/>
</dbReference>